<dbReference type="Proteomes" id="UP001548189">
    <property type="component" value="Unassembled WGS sequence"/>
</dbReference>
<evidence type="ECO:0000313" key="2">
    <source>
        <dbReference type="Proteomes" id="UP001548189"/>
    </source>
</evidence>
<dbReference type="Gene3D" id="3.40.470.10">
    <property type="entry name" value="Uracil-DNA glycosylase-like domain"/>
    <property type="match status" value="1"/>
</dbReference>
<evidence type="ECO:0000313" key="1">
    <source>
        <dbReference type="EMBL" id="MET1255325.1"/>
    </source>
</evidence>
<reference evidence="1 2" key="1">
    <citation type="submission" date="2024-06" db="EMBL/GenBank/DDBJ databases">
        <authorList>
            <person name="Li F."/>
        </authorList>
    </citation>
    <scope>NUCLEOTIDE SEQUENCE [LARGE SCALE GENOMIC DNA]</scope>
    <source>
        <strain evidence="1 2">GXAS 311</strain>
    </source>
</reference>
<name>A0ABV2BTS8_9GAMM</name>
<organism evidence="1 2">
    <name type="scientific">Aliikangiella maris</name>
    <dbReference type="NCBI Taxonomy" id="3162458"/>
    <lineage>
        <taxon>Bacteria</taxon>
        <taxon>Pseudomonadati</taxon>
        <taxon>Pseudomonadota</taxon>
        <taxon>Gammaproteobacteria</taxon>
        <taxon>Oceanospirillales</taxon>
        <taxon>Pleioneaceae</taxon>
        <taxon>Aliikangiella</taxon>
    </lineage>
</organism>
<dbReference type="SUPFAM" id="SSF52141">
    <property type="entry name" value="Uracil-DNA glycosylase-like"/>
    <property type="match status" value="1"/>
</dbReference>
<keyword evidence="2" id="KW-1185">Reference proteome</keyword>
<dbReference type="InterPro" id="IPR036895">
    <property type="entry name" value="Uracil-DNA_glycosylase-like_sf"/>
</dbReference>
<accession>A0ABV2BTS8</accession>
<dbReference type="EMBL" id="JBEVCJ010000009">
    <property type="protein sequence ID" value="MET1255325.1"/>
    <property type="molecule type" value="Genomic_DNA"/>
</dbReference>
<proteinExistence type="predicted"/>
<protein>
    <submittedName>
        <fullName evidence="1">Uncharacterized protein</fullName>
    </submittedName>
</protein>
<sequence>MSVQTSFQPLSDTERLAYLQAMDVPVWVARSEPEIELHLASHTKTYSESSFEDGAINEAKNSLQSSTDSTLLNDCEVEPSYSSHNSKIDVPRINKATTDNTNVHQQSTFKDSVSIASAAATAAKTHYLKRINWQAGDKDGDSVLIICRHQVDQPANSFAKANMPSRIMQDFVLALIDNAAQSYAAQTGTVQPDSPQTLRIELSNLSQAGLGSDCETLESVLTELKPKAVLLLGDETVKELINANLDVVQLRGKMQELPRVNTPCLVSYHPFDLIKNPALKKLAMEDLYLFNQLISA</sequence>
<gene>
    <name evidence="1" type="ORF">ABVT43_09330</name>
</gene>
<comment type="caution">
    <text evidence="1">The sequence shown here is derived from an EMBL/GenBank/DDBJ whole genome shotgun (WGS) entry which is preliminary data.</text>
</comment>